<dbReference type="GO" id="GO:0000785">
    <property type="term" value="C:chromatin"/>
    <property type="evidence" value="ECO:0007669"/>
    <property type="project" value="UniProtKB-ARBA"/>
</dbReference>
<reference evidence="14 15" key="1">
    <citation type="journal article" date="2021" name="BMC Biol.">
        <title>Horizontally acquired antibacterial genes associated with adaptive radiation of ladybird beetles.</title>
        <authorList>
            <person name="Li H.S."/>
            <person name="Tang X.F."/>
            <person name="Huang Y.H."/>
            <person name="Xu Z.Y."/>
            <person name="Chen M.L."/>
            <person name="Du X.Y."/>
            <person name="Qiu B.Y."/>
            <person name="Chen P.T."/>
            <person name="Zhang W."/>
            <person name="Slipinski A."/>
            <person name="Escalona H.E."/>
            <person name="Waterhouse R.M."/>
            <person name="Zwick A."/>
            <person name="Pang H."/>
        </authorList>
    </citation>
    <scope>NUCLEOTIDE SEQUENCE [LARGE SCALE GENOMIC DNA]</scope>
    <source>
        <strain evidence="14">SYSU2018</strain>
    </source>
</reference>
<dbReference type="PANTHER" id="PTHR23226:SF416">
    <property type="entry name" value="FI01424P"/>
    <property type="match status" value="1"/>
</dbReference>
<evidence type="ECO:0000256" key="10">
    <source>
        <dbReference type="ARBA" id="ARBA00023242"/>
    </source>
</evidence>
<dbReference type="FunFam" id="3.30.160.60:FF:000005">
    <property type="entry name" value="Zinc finger protein 14 homolog"/>
    <property type="match status" value="1"/>
</dbReference>
<dbReference type="FunFam" id="3.30.160.60:FF:000690">
    <property type="entry name" value="Zinc finger protein 354C"/>
    <property type="match status" value="1"/>
</dbReference>
<keyword evidence="7" id="KW-0805">Transcription regulation</keyword>
<evidence type="ECO:0000256" key="4">
    <source>
        <dbReference type="ARBA" id="ARBA00022737"/>
    </source>
</evidence>
<dbReference type="GO" id="GO:0040029">
    <property type="term" value="P:epigenetic regulation of gene expression"/>
    <property type="evidence" value="ECO:0007669"/>
    <property type="project" value="UniProtKB-ARBA"/>
</dbReference>
<dbReference type="Proteomes" id="UP001516400">
    <property type="component" value="Unassembled WGS sequence"/>
</dbReference>
<feature type="region of interest" description="Disordered" evidence="12">
    <location>
        <begin position="96"/>
        <end position="135"/>
    </location>
</feature>
<feature type="compositionally biased region" description="Acidic residues" evidence="12">
    <location>
        <begin position="101"/>
        <end position="115"/>
    </location>
</feature>
<dbReference type="InterPro" id="IPR036236">
    <property type="entry name" value="Znf_C2H2_sf"/>
</dbReference>
<sequence length="414" mass="47471">MKEMACVFCESDSATAFYNFETTATMHSITPVKSFCEKIIGTSFVKTSDSELICESCYDSLNELDSMEKKIQEITEDLKKRYSKRRIITSVDNTLSLNDDIGNDPDQEDDDDDDSDSRSNCSEGKMTDPKPDGIAKIHFSDENDLKNILDVKFKIKEEFGDLDDENGSKEHDVSVLYDMMDAKNFEILIAPKKNEQMKKSLECNECSKSFKTKQELKAHSSSHSSEKPYICEVCGKAYRHKTALDIHVGMHNGINPFKCLYCNKSFTQKGALIRHVKIHTGEKPYQCEQCGKCFTHHTSFNIHKISHSGVKSYKCDICGLKLISTSHLKRHMRVHTGEKKYSCFTCGKRFAERYNLVSHQKLHSSRTTQTQKKKFRCEICDKTCPNKDDLEEHIMKDHSSTDDNYIYLPFSEQS</sequence>
<accession>A0ABD2NS02</accession>
<feature type="domain" description="C2H2-type" evidence="13">
    <location>
        <begin position="375"/>
        <end position="403"/>
    </location>
</feature>
<feature type="compositionally biased region" description="Basic and acidic residues" evidence="12">
    <location>
        <begin position="125"/>
        <end position="135"/>
    </location>
</feature>
<organism evidence="14 15">
    <name type="scientific">Cryptolaemus montrouzieri</name>
    <dbReference type="NCBI Taxonomy" id="559131"/>
    <lineage>
        <taxon>Eukaryota</taxon>
        <taxon>Metazoa</taxon>
        <taxon>Ecdysozoa</taxon>
        <taxon>Arthropoda</taxon>
        <taxon>Hexapoda</taxon>
        <taxon>Insecta</taxon>
        <taxon>Pterygota</taxon>
        <taxon>Neoptera</taxon>
        <taxon>Endopterygota</taxon>
        <taxon>Coleoptera</taxon>
        <taxon>Polyphaga</taxon>
        <taxon>Cucujiformia</taxon>
        <taxon>Coccinelloidea</taxon>
        <taxon>Coccinellidae</taxon>
        <taxon>Scymninae</taxon>
        <taxon>Scymnini</taxon>
        <taxon>Cryptolaemus</taxon>
    </lineage>
</organism>
<evidence type="ECO:0000313" key="15">
    <source>
        <dbReference type="Proteomes" id="UP001516400"/>
    </source>
</evidence>
<evidence type="ECO:0000256" key="5">
    <source>
        <dbReference type="ARBA" id="ARBA00022771"/>
    </source>
</evidence>
<dbReference type="GO" id="GO:0008270">
    <property type="term" value="F:zinc ion binding"/>
    <property type="evidence" value="ECO:0007669"/>
    <property type="project" value="UniProtKB-KW"/>
</dbReference>
<keyword evidence="5 11" id="KW-0863">Zinc-finger</keyword>
<dbReference type="FunFam" id="3.30.160.60:FF:001732">
    <property type="entry name" value="Zgc:162936"/>
    <property type="match status" value="1"/>
</dbReference>
<keyword evidence="4" id="KW-0677">Repeat</keyword>
<evidence type="ECO:0000259" key="13">
    <source>
        <dbReference type="PROSITE" id="PS50157"/>
    </source>
</evidence>
<keyword evidence="6" id="KW-0862">Zinc</keyword>
<proteinExistence type="inferred from homology"/>
<evidence type="ECO:0000256" key="9">
    <source>
        <dbReference type="ARBA" id="ARBA00023163"/>
    </source>
</evidence>
<evidence type="ECO:0000256" key="1">
    <source>
        <dbReference type="ARBA" id="ARBA00004123"/>
    </source>
</evidence>
<evidence type="ECO:0000256" key="3">
    <source>
        <dbReference type="ARBA" id="ARBA00022723"/>
    </source>
</evidence>
<name>A0ABD2NS02_9CUCU</name>
<dbReference type="Pfam" id="PF00096">
    <property type="entry name" value="zf-C2H2"/>
    <property type="match status" value="6"/>
</dbReference>
<feature type="domain" description="C2H2-type" evidence="13">
    <location>
        <begin position="229"/>
        <end position="256"/>
    </location>
</feature>
<dbReference type="FunFam" id="3.30.160.60:FF:002343">
    <property type="entry name" value="Zinc finger protein 33A"/>
    <property type="match status" value="1"/>
</dbReference>
<feature type="domain" description="C2H2-type" evidence="13">
    <location>
        <begin position="285"/>
        <end position="312"/>
    </location>
</feature>
<feature type="domain" description="C2H2-type" evidence="13">
    <location>
        <begin position="257"/>
        <end position="284"/>
    </location>
</feature>
<dbReference type="InterPro" id="IPR013087">
    <property type="entry name" value="Znf_C2H2_type"/>
</dbReference>
<dbReference type="PROSITE" id="PS50157">
    <property type="entry name" value="ZINC_FINGER_C2H2_2"/>
    <property type="match status" value="7"/>
</dbReference>
<keyword evidence="10" id="KW-0539">Nucleus</keyword>
<gene>
    <name evidence="14" type="ORF">HHI36_004584</name>
</gene>
<dbReference type="GO" id="GO:0003682">
    <property type="term" value="F:chromatin binding"/>
    <property type="evidence" value="ECO:0007669"/>
    <property type="project" value="UniProtKB-ARBA"/>
</dbReference>
<evidence type="ECO:0000256" key="12">
    <source>
        <dbReference type="SAM" id="MobiDB-lite"/>
    </source>
</evidence>
<dbReference type="PANTHER" id="PTHR23226">
    <property type="entry name" value="ZINC FINGER AND SCAN DOMAIN-CONTAINING"/>
    <property type="match status" value="1"/>
</dbReference>
<evidence type="ECO:0000256" key="8">
    <source>
        <dbReference type="ARBA" id="ARBA00023125"/>
    </source>
</evidence>
<dbReference type="Gene3D" id="3.30.160.60">
    <property type="entry name" value="Classic Zinc Finger"/>
    <property type="match status" value="7"/>
</dbReference>
<protein>
    <recommendedName>
        <fullName evidence="13">C2H2-type domain-containing protein</fullName>
    </recommendedName>
</protein>
<dbReference type="PROSITE" id="PS00028">
    <property type="entry name" value="ZINC_FINGER_C2H2_1"/>
    <property type="match status" value="7"/>
</dbReference>
<dbReference type="AlphaFoldDB" id="A0ABD2NS02"/>
<dbReference type="EMBL" id="JABFTP020000144">
    <property type="protein sequence ID" value="KAL3281374.1"/>
    <property type="molecule type" value="Genomic_DNA"/>
</dbReference>
<comment type="caution">
    <text evidence="14">The sequence shown here is derived from an EMBL/GenBank/DDBJ whole genome shotgun (WGS) entry which is preliminary data.</text>
</comment>
<dbReference type="GO" id="GO:0003690">
    <property type="term" value="F:double-stranded DNA binding"/>
    <property type="evidence" value="ECO:0007669"/>
    <property type="project" value="UniProtKB-ARBA"/>
</dbReference>
<evidence type="ECO:0000256" key="2">
    <source>
        <dbReference type="ARBA" id="ARBA00006991"/>
    </source>
</evidence>
<keyword evidence="9" id="KW-0804">Transcription</keyword>
<evidence type="ECO:0000313" key="14">
    <source>
        <dbReference type="EMBL" id="KAL3281374.1"/>
    </source>
</evidence>
<dbReference type="GO" id="GO:0005634">
    <property type="term" value="C:nucleus"/>
    <property type="evidence" value="ECO:0007669"/>
    <property type="project" value="UniProtKB-SubCell"/>
</dbReference>
<dbReference type="FunFam" id="3.30.160.60:FF:001370">
    <property type="entry name" value="Zinc finger protein"/>
    <property type="match status" value="1"/>
</dbReference>
<dbReference type="SMART" id="SM00355">
    <property type="entry name" value="ZnF_C2H2"/>
    <property type="match status" value="7"/>
</dbReference>
<feature type="domain" description="C2H2-type" evidence="13">
    <location>
        <begin position="313"/>
        <end position="340"/>
    </location>
</feature>
<comment type="subcellular location">
    <subcellularLocation>
        <location evidence="1">Nucleus</location>
    </subcellularLocation>
</comment>
<dbReference type="GO" id="GO:0043565">
    <property type="term" value="F:sequence-specific DNA binding"/>
    <property type="evidence" value="ECO:0007669"/>
    <property type="project" value="UniProtKB-ARBA"/>
</dbReference>
<keyword evidence="8" id="KW-0238">DNA-binding</keyword>
<dbReference type="GO" id="GO:0045893">
    <property type="term" value="P:positive regulation of DNA-templated transcription"/>
    <property type="evidence" value="ECO:0007669"/>
    <property type="project" value="UniProtKB-ARBA"/>
</dbReference>
<evidence type="ECO:0000256" key="11">
    <source>
        <dbReference type="PROSITE-ProRule" id="PRU00042"/>
    </source>
</evidence>
<evidence type="ECO:0000256" key="6">
    <source>
        <dbReference type="ARBA" id="ARBA00022833"/>
    </source>
</evidence>
<feature type="domain" description="C2H2-type" evidence="13">
    <location>
        <begin position="341"/>
        <end position="368"/>
    </location>
</feature>
<keyword evidence="15" id="KW-1185">Reference proteome</keyword>
<evidence type="ECO:0000256" key="7">
    <source>
        <dbReference type="ARBA" id="ARBA00023015"/>
    </source>
</evidence>
<comment type="similarity">
    <text evidence="2">Belongs to the krueppel C2H2-type zinc-finger protein family.</text>
</comment>
<feature type="domain" description="C2H2-type" evidence="13">
    <location>
        <begin position="201"/>
        <end position="228"/>
    </location>
</feature>
<dbReference type="SUPFAM" id="SSF57667">
    <property type="entry name" value="beta-beta-alpha zinc fingers"/>
    <property type="match status" value="3"/>
</dbReference>
<keyword evidence="3" id="KW-0479">Metal-binding</keyword>